<organism evidence="1 2">
    <name type="scientific">Cetraspora pellucida</name>
    <dbReference type="NCBI Taxonomy" id="1433469"/>
    <lineage>
        <taxon>Eukaryota</taxon>
        <taxon>Fungi</taxon>
        <taxon>Fungi incertae sedis</taxon>
        <taxon>Mucoromycota</taxon>
        <taxon>Glomeromycotina</taxon>
        <taxon>Glomeromycetes</taxon>
        <taxon>Diversisporales</taxon>
        <taxon>Gigasporaceae</taxon>
        <taxon>Cetraspora</taxon>
    </lineage>
</organism>
<sequence length="201" mass="23060">TADSDNEEKSQTNNCNIVIDNKNSNCKHSCRYGHDHDCEHGCGCKCIHSYSLESSEHSELKKTGILPNSNSSTIKTAIKEQQNLENNNLEDLQQILKLETANSISGLAVYINDNKIVLTEEMLNDKQIIDFAIWSVELEDSLSNEELDLISHKERLNALTTFIDYFKQQTDVNFKIKDLNIFKKYNNIVRKKYLANMKQIL</sequence>
<comment type="caution">
    <text evidence="1">The sequence shown here is derived from an EMBL/GenBank/DDBJ whole genome shotgun (WGS) entry which is preliminary data.</text>
</comment>
<keyword evidence="2" id="KW-1185">Reference proteome</keyword>
<name>A0ACA9L586_9GLOM</name>
<dbReference type="EMBL" id="CAJVPW010002600">
    <property type="protein sequence ID" value="CAG8509655.1"/>
    <property type="molecule type" value="Genomic_DNA"/>
</dbReference>
<evidence type="ECO:0000313" key="2">
    <source>
        <dbReference type="Proteomes" id="UP000789366"/>
    </source>
</evidence>
<reference evidence="1" key="1">
    <citation type="submission" date="2021-06" db="EMBL/GenBank/DDBJ databases">
        <authorList>
            <person name="Kallberg Y."/>
            <person name="Tangrot J."/>
            <person name="Rosling A."/>
        </authorList>
    </citation>
    <scope>NUCLEOTIDE SEQUENCE</scope>
    <source>
        <strain evidence="1">28 12/20/2015</strain>
    </source>
</reference>
<proteinExistence type="predicted"/>
<protein>
    <submittedName>
        <fullName evidence="1">16742_t:CDS:1</fullName>
    </submittedName>
</protein>
<feature type="non-terminal residue" evidence="1">
    <location>
        <position position="1"/>
    </location>
</feature>
<dbReference type="Proteomes" id="UP000789366">
    <property type="component" value="Unassembled WGS sequence"/>
</dbReference>
<gene>
    <name evidence="1" type="ORF">SPELUC_LOCUS3416</name>
</gene>
<accession>A0ACA9L586</accession>
<evidence type="ECO:0000313" key="1">
    <source>
        <dbReference type="EMBL" id="CAG8509655.1"/>
    </source>
</evidence>